<dbReference type="Pfam" id="PF23961">
    <property type="entry name" value="Phage_tail_terminator_9"/>
    <property type="match status" value="1"/>
</dbReference>
<dbReference type="Proteomes" id="UP000053235">
    <property type="component" value="Unassembled WGS sequence"/>
</dbReference>
<dbReference type="RefSeq" id="WP_055671062.1">
    <property type="nucleotide sequence ID" value="NZ_CXWD01000004.1"/>
</dbReference>
<name>A0A0M6ZXW3_9HYPH</name>
<gene>
    <name evidence="2" type="ORF">LAX5112_01223</name>
</gene>
<organism evidence="2 3">
    <name type="scientific">Roseibium alexandrii</name>
    <dbReference type="NCBI Taxonomy" id="388408"/>
    <lineage>
        <taxon>Bacteria</taxon>
        <taxon>Pseudomonadati</taxon>
        <taxon>Pseudomonadota</taxon>
        <taxon>Alphaproteobacteria</taxon>
        <taxon>Hyphomicrobiales</taxon>
        <taxon>Stappiaceae</taxon>
        <taxon>Roseibium</taxon>
    </lineage>
</organism>
<accession>A0A0M6ZXW3</accession>
<keyword evidence="3" id="KW-1185">Reference proteome</keyword>
<proteinExistence type="predicted"/>
<dbReference type="InterPro" id="IPR057087">
    <property type="entry name" value="Gp12-like"/>
</dbReference>
<sequence length="167" mass="18785">MTDTDVWEAFIRWLADQTGLKVIKAHQSGDRPSTPYLMVNFTAFRELREMPQNIEYRDTETLNSEGNPEIEATPVIEGEWDFSVHAYGDAPTGSLRKVKSVVHLSQRLEPLLPALTVHETGPINSVPDWVKKAWEPRAQMNVAVRGLIRDGAVVDVIEEYSIGISRA</sequence>
<dbReference type="EMBL" id="CXWD01000004">
    <property type="protein sequence ID" value="CTQ67127.1"/>
    <property type="molecule type" value="Genomic_DNA"/>
</dbReference>
<dbReference type="NCBIfam" id="NF047498">
    <property type="entry name" value="LIC_12616_fam"/>
    <property type="match status" value="1"/>
</dbReference>
<reference evidence="3" key="1">
    <citation type="submission" date="2015-07" db="EMBL/GenBank/DDBJ databases">
        <authorList>
            <person name="Rodrigo-Torres Lidia"/>
            <person name="Arahal R.David."/>
        </authorList>
    </citation>
    <scope>NUCLEOTIDE SEQUENCE [LARGE SCALE GENOMIC DNA]</scope>
    <source>
        <strain evidence="3">CECT 5112</strain>
    </source>
</reference>
<feature type="domain" description="Phage neck terminator protein gp12-like" evidence="1">
    <location>
        <begin position="5"/>
        <end position="162"/>
    </location>
</feature>
<evidence type="ECO:0000313" key="2">
    <source>
        <dbReference type="EMBL" id="CTQ67127.1"/>
    </source>
</evidence>
<dbReference type="STRING" id="388408.LAX5112_01223"/>
<dbReference type="AlphaFoldDB" id="A0A0M6ZXW3"/>
<protein>
    <recommendedName>
        <fullName evidence="1">Phage neck terminator protein gp12-like domain-containing protein</fullName>
    </recommendedName>
</protein>
<evidence type="ECO:0000313" key="3">
    <source>
        <dbReference type="Proteomes" id="UP000053235"/>
    </source>
</evidence>
<dbReference type="OrthoDB" id="8421562at2"/>
<evidence type="ECO:0000259" key="1">
    <source>
        <dbReference type="Pfam" id="PF23961"/>
    </source>
</evidence>